<dbReference type="PROSITE" id="PS51257">
    <property type="entry name" value="PROKAR_LIPOPROTEIN"/>
    <property type="match status" value="1"/>
</dbReference>
<feature type="transmembrane region" description="Helical" evidence="1">
    <location>
        <begin position="147"/>
        <end position="165"/>
    </location>
</feature>
<keyword evidence="3" id="KW-1185">Reference proteome</keyword>
<evidence type="ECO:0000313" key="3">
    <source>
        <dbReference type="Proteomes" id="UP000219356"/>
    </source>
</evidence>
<accession>A0A285N1J5</accession>
<sequence>MKGLLLQDIKFQFRHGFYLAYTLISCFYIFLLVYLPERYLEKIASLIIFSDPSTLGFFFMGGLLLLEKDQHIFNPLFITPLSIHRYICSKIGSLCLLSIASSCVIKGVVFGFSNLTFIMLIGVILTSLLFSLIGIAIAAISQSLNHFFLLATIYTTWLFLPILPAVNLAEHWLFCLLPTTGSLLLINGGFHVIDYVRFLYSTCILLISIGLAYWIAYHSFKKHIVLKIGD</sequence>
<feature type="transmembrane region" description="Helical" evidence="1">
    <location>
        <begin position="87"/>
        <end position="109"/>
    </location>
</feature>
<dbReference type="Pfam" id="PF24686">
    <property type="entry name" value="FLQE3_permease"/>
    <property type="match status" value="1"/>
</dbReference>
<name>A0A285N1J5_9BACI</name>
<feature type="transmembrane region" description="Helical" evidence="1">
    <location>
        <begin position="197"/>
        <end position="216"/>
    </location>
</feature>
<feature type="transmembrane region" description="Helical" evidence="1">
    <location>
        <begin position="47"/>
        <end position="66"/>
    </location>
</feature>
<proteinExistence type="predicted"/>
<dbReference type="OrthoDB" id="8480522at2"/>
<reference evidence="3" key="1">
    <citation type="submission" date="2017-09" db="EMBL/GenBank/DDBJ databases">
        <authorList>
            <person name="Varghese N."/>
            <person name="Submissions S."/>
        </authorList>
    </citation>
    <scope>NUCLEOTIDE SEQUENCE [LARGE SCALE GENOMIC DNA]</scope>
    <source>
        <strain evidence="3">CGMCC 1.8913</strain>
    </source>
</reference>
<protein>
    <submittedName>
        <fullName evidence="2">Fluoroquinolone transport system permease protein</fullName>
    </submittedName>
</protein>
<gene>
    <name evidence="2" type="ORF">SAMN05421503_0333</name>
</gene>
<dbReference type="AlphaFoldDB" id="A0A285N1J5"/>
<evidence type="ECO:0000313" key="2">
    <source>
        <dbReference type="EMBL" id="SNZ03332.1"/>
    </source>
</evidence>
<keyword evidence="1" id="KW-0812">Transmembrane</keyword>
<feature type="transmembrane region" description="Helical" evidence="1">
    <location>
        <begin position="16"/>
        <end position="35"/>
    </location>
</feature>
<feature type="transmembrane region" description="Helical" evidence="1">
    <location>
        <begin position="115"/>
        <end position="140"/>
    </location>
</feature>
<dbReference type="RefSeq" id="WP_097038638.1">
    <property type="nucleotide sequence ID" value="NZ_OBEK01000001.1"/>
</dbReference>
<organism evidence="2 3">
    <name type="scientific">Terribacillus aidingensis</name>
    <dbReference type="NCBI Taxonomy" id="586416"/>
    <lineage>
        <taxon>Bacteria</taxon>
        <taxon>Bacillati</taxon>
        <taxon>Bacillota</taxon>
        <taxon>Bacilli</taxon>
        <taxon>Bacillales</taxon>
        <taxon>Bacillaceae</taxon>
        <taxon>Terribacillus</taxon>
    </lineage>
</organism>
<dbReference type="InterPro" id="IPR056926">
    <property type="entry name" value="FLQE3_permease"/>
</dbReference>
<keyword evidence="1" id="KW-0472">Membrane</keyword>
<dbReference type="EMBL" id="OBEK01000001">
    <property type="protein sequence ID" value="SNZ03332.1"/>
    <property type="molecule type" value="Genomic_DNA"/>
</dbReference>
<keyword evidence="1" id="KW-1133">Transmembrane helix</keyword>
<dbReference type="Proteomes" id="UP000219356">
    <property type="component" value="Unassembled WGS sequence"/>
</dbReference>
<evidence type="ECO:0000256" key="1">
    <source>
        <dbReference type="SAM" id="Phobius"/>
    </source>
</evidence>